<dbReference type="RefSeq" id="WP_003389674.1">
    <property type="nucleotide sequence ID" value="NZ_APBN01000007.1"/>
</dbReference>
<sequence>MEKKRYYITLQSGTTVAEIRDVKGESTYDFEIEASPMEAGMMRDLFEHCAHGDFMMWMHGHTLWTDMPDRDNDEYDDNLREIYRMMYRLGTPKTKQDLEQMGLVKALGLNQDEMPQELKNPAAGQVEDPPQGPLEGILER</sequence>
<gene>
    <name evidence="2" type="ORF">I532_16923</name>
</gene>
<accession>M8DE23</accession>
<protein>
    <recommendedName>
        <fullName evidence="4">Hydrolase</fullName>
    </recommendedName>
</protein>
<reference evidence="2 3" key="1">
    <citation type="submission" date="2013-03" db="EMBL/GenBank/DDBJ databases">
        <title>Assembly of a new bacterial strain Brevibacillus borstelensis AK1.</title>
        <authorList>
            <person name="Rajan I."/>
            <person name="PoliReddy D."/>
            <person name="Sugumar T."/>
            <person name="Rathinam K."/>
            <person name="Alqarawi S."/>
            <person name="Khalil A.B."/>
            <person name="Sivakumar N."/>
        </authorList>
    </citation>
    <scope>NUCLEOTIDE SEQUENCE [LARGE SCALE GENOMIC DNA]</scope>
    <source>
        <strain evidence="2 3">AK1</strain>
    </source>
</reference>
<comment type="caution">
    <text evidence="2">The sequence shown here is derived from an EMBL/GenBank/DDBJ whole genome shotgun (WGS) entry which is preliminary data.</text>
</comment>
<dbReference type="GeneID" id="89498306"/>
<dbReference type="Proteomes" id="UP000012081">
    <property type="component" value="Unassembled WGS sequence"/>
</dbReference>
<feature type="region of interest" description="Disordered" evidence="1">
    <location>
        <begin position="112"/>
        <end position="140"/>
    </location>
</feature>
<dbReference type="STRING" id="1300222.I532_16923"/>
<organism evidence="2 3">
    <name type="scientific">Brevibacillus borstelensis AK1</name>
    <dbReference type="NCBI Taxonomy" id="1300222"/>
    <lineage>
        <taxon>Bacteria</taxon>
        <taxon>Bacillati</taxon>
        <taxon>Bacillota</taxon>
        <taxon>Bacilli</taxon>
        <taxon>Bacillales</taxon>
        <taxon>Paenibacillaceae</taxon>
        <taxon>Brevibacillus</taxon>
    </lineage>
</organism>
<dbReference type="AlphaFoldDB" id="M8DE23"/>
<evidence type="ECO:0000313" key="2">
    <source>
        <dbReference type="EMBL" id="EMT51627.1"/>
    </source>
</evidence>
<evidence type="ECO:0008006" key="4">
    <source>
        <dbReference type="Google" id="ProtNLM"/>
    </source>
</evidence>
<dbReference type="PATRIC" id="fig|1300222.3.peg.3547"/>
<proteinExistence type="predicted"/>
<evidence type="ECO:0000313" key="3">
    <source>
        <dbReference type="Proteomes" id="UP000012081"/>
    </source>
</evidence>
<keyword evidence="3" id="KW-1185">Reference proteome</keyword>
<evidence type="ECO:0000256" key="1">
    <source>
        <dbReference type="SAM" id="MobiDB-lite"/>
    </source>
</evidence>
<dbReference type="EMBL" id="APBN01000007">
    <property type="protein sequence ID" value="EMT51627.1"/>
    <property type="molecule type" value="Genomic_DNA"/>
</dbReference>
<name>M8DE23_9BACL</name>